<evidence type="ECO:0000313" key="2">
    <source>
        <dbReference type="EMBL" id="CAH2351704.1"/>
    </source>
</evidence>
<organism evidence="2 3">
    <name type="scientific">[Candida] railenensis</name>
    <dbReference type="NCBI Taxonomy" id="45579"/>
    <lineage>
        <taxon>Eukaryota</taxon>
        <taxon>Fungi</taxon>
        <taxon>Dikarya</taxon>
        <taxon>Ascomycota</taxon>
        <taxon>Saccharomycotina</taxon>
        <taxon>Pichiomycetes</taxon>
        <taxon>Debaryomycetaceae</taxon>
        <taxon>Kurtzmaniella</taxon>
    </lineage>
</organism>
<keyword evidence="3" id="KW-1185">Reference proteome</keyword>
<name>A0A9P0QNM9_9ASCO</name>
<accession>A0A9P0QNM9</accession>
<comment type="caution">
    <text evidence="2">The sequence shown here is derived from an EMBL/GenBank/DDBJ whole genome shotgun (WGS) entry which is preliminary data.</text>
</comment>
<dbReference type="Proteomes" id="UP000837801">
    <property type="component" value="Unassembled WGS sequence"/>
</dbReference>
<gene>
    <name evidence="2" type="ORF">CLIB1423_04S04082</name>
</gene>
<feature type="signal peptide" evidence="1">
    <location>
        <begin position="1"/>
        <end position="18"/>
    </location>
</feature>
<feature type="chain" id="PRO_5040453982" evidence="1">
    <location>
        <begin position="19"/>
        <end position="317"/>
    </location>
</feature>
<evidence type="ECO:0000313" key="3">
    <source>
        <dbReference type="Proteomes" id="UP000837801"/>
    </source>
</evidence>
<sequence length="317" mass="36243">MKYTKLIAIIFVMAKVLCDEGPILKSKLLLQPGEFQESETTKTSKAFRYMDLKNLRYTINDNTMNVLPGKKDLKSDVTIKESKNSKEEEEDDFDTCDDIDNTEVDTDEFTESVPLSTTIISKKSYVDQFFIFLKNENNSVSAAENKGIVNKYIDPKSTEGMLKSKIKSYGNLISNDKDLKQYTELLVKENSDEDPKYDDITYKKYGPNRSLSQNSKLYKASNLSDIDIDKFCSYLRSQGFSDTELGFLFKQNLNYGFDEIESELKKIEEERSKKAPTTIIQIGGEEGIANNANGKPTAKLHYILISLYIISFVHYKF</sequence>
<reference evidence="2" key="1">
    <citation type="submission" date="2022-03" db="EMBL/GenBank/DDBJ databases">
        <authorList>
            <person name="Legras J.-L."/>
            <person name="Devillers H."/>
            <person name="Grondin C."/>
        </authorList>
    </citation>
    <scope>NUCLEOTIDE SEQUENCE</scope>
    <source>
        <strain evidence="2">CLIB 1423</strain>
    </source>
</reference>
<proteinExistence type="predicted"/>
<dbReference type="EMBL" id="CAKXYY010000004">
    <property type="protein sequence ID" value="CAH2351704.1"/>
    <property type="molecule type" value="Genomic_DNA"/>
</dbReference>
<keyword evidence="1" id="KW-0732">Signal</keyword>
<dbReference type="AlphaFoldDB" id="A0A9P0QNM9"/>
<protein>
    <submittedName>
        <fullName evidence="2">Uncharacterized protein</fullName>
    </submittedName>
</protein>
<evidence type="ECO:0000256" key="1">
    <source>
        <dbReference type="SAM" id="SignalP"/>
    </source>
</evidence>